<gene>
    <name evidence="2" type="ORF">Tci_027112</name>
</gene>
<evidence type="ECO:0000313" key="2">
    <source>
        <dbReference type="EMBL" id="GEU55134.1"/>
    </source>
</evidence>
<dbReference type="AlphaFoldDB" id="A0A6L2L4Q6"/>
<accession>A0A6L2L4Q6</accession>
<feature type="compositionally biased region" description="Basic and acidic residues" evidence="1">
    <location>
        <begin position="193"/>
        <end position="210"/>
    </location>
</feature>
<name>A0A6L2L4Q6_TANCI</name>
<feature type="region of interest" description="Disordered" evidence="1">
    <location>
        <begin position="188"/>
        <end position="210"/>
    </location>
</feature>
<evidence type="ECO:0000256" key="1">
    <source>
        <dbReference type="SAM" id="MobiDB-lite"/>
    </source>
</evidence>
<organism evidence="2">
    <name type="scientific">Tanacetum cinerariifolium</name>
    <name type="common">Dalmatian daisy</name>
    <name type="synonym">Chrysanthemum cinerariifolium</name>
    <dbReference type="NCBI Taxonomy" id="118510"/>
    <lineage>
        <taxon>Eukaryota</taxon>
        <taxon>Viridiplantae</taxon>
        <taxon>Streptophyta</taxon>
        <taxon>Embryophyta</taxon>
        <taxon>Tracheophyta</taxon>
        <taxon>Spermatophyta</taxon>
        <taxon>Magnoliopsida</taxon>
        <taxon>eudicotyledons</taxon>
        <taxon>Gunneridae</taxon>
        <taxon>Pentapetalae</taxon>
        <taxon>asterids</taxon>
        <taxon>campanulids</taxon>
        <taxon>Asterales</taxon>
        <taxon>Asteraceae</taxon>
        <taxon>Asteroideae</taxon>
        <taxon>Anthemideae</taxon>
        <taxon>Anthemidinae</taxon>
        <taxon>Tanacetum</taxon>
    </lineage>
</organism>
<proteinExistence type="predicted"/>
<comment type="caution">
    <text evidence="2">The sequence shown here is derived from an EMBL/GenBank/DDBJ whole genome shotgun (WGS) entry which is preliminary data.</text>
</comment>
<protein>
    <submittedName>
        <fullName evidence="2">Uncharacterized protein</fullName>
    </submittedName>
</protein>
<dbReference type="EMBL" id="BKCJ010003445">
    <property type="protein sequence ID" value="GEU55134.1"/>
    <property type="molecule type" value="Genomic_DNA"/>
</dbReference>
<sequence>MAMLIMVGTHLSGPRHNSIRHNSELVGHDWHPSLLGPSHHSECWDLERVTKIEFPKFGGDDVKVGSSQYLTLRRADVLVGHGYVDHGWHPSFGSTTPLHTPQLRARWSRLAPFSFWSKPHQSECWDLERVTKIEFPKFGGDDVKFYDIALIWHEQFVKTVVENVTWMIYKESIMRRYGLRIETNESVDNNKGFGDDMNKMDRKDGPRKEA</sequence>
<reference evidence="2" key="1">
    <citation type="journal article" date="2019" name="Sci. Rep.">
        <title>Draft genome of Tanacetum cinerariifolium, the natural source of mosquito coil.</title>
        <authorList>
            <person name="Yamashiro T."/>
            <person name="Shiraishi A."/>
            <person name="Satake H."/>
            <person name="Nakayama K."/>
        </authorList>
    </citation>
    <scope>NUCLEOTIDE SEQUENCE</scope>
</reference>